<dbReference type="AlphaFoldDB" id="A0A9C7GDV4"/>
<reference evidence="1" key="1">
    <citation type="submission" date="2021-10" db="EMBL/GenBank/DDBJ databases">
        <authorList>
            <person name="Criscuolo A."/>
        </authorList>
    </citation>
    <scope>NUCLEOTIDE SEQUENCE</scope>
    <source>
        <strain evidence="1">CIP111885</strain>
    </source>
</reference>
<sequence length="65" mass="7635">MSKKKMEFEVKENESIEACLDRIKKAGYMPIRRTEKPIFQEVKKGSVTEYEPVGRQIVFEAKLIE</sequence>
<dbReference type="InterPro" id="IPR025930">
    <property type="entry name" value="NETI"/>
</dbReference>
<protein>
    <recommendedName>
        <fullName evidence="3">NETI motif-containing protein</fullName>
    </recommendedName>
</protein>
<accession>A0A9C7GDV4</accession>
<dbReference type="Proteomes" id="UP000789845">
    <property type="component" value="Unassembled WGS sequence"/>
</dbReference>
<name>A0A9C7GDV4_9BACI</name>
<comment type="caution">
    <text evidence="1">The sequence shown here is derived from an EMBL/GenBank/DDBJ whole genome shotgun (WGS) entry which is preliminary data.</text>
</comment>
<evidence type="ECO:0000313" key="1">
    <source>
        <dbReference type="EMBL" id="CAG9610498.1"/>
    </source>
</evidence>
<evidence type="ECO:0000313" key="2">
    <source>
        <dbReference type="Proteomes" id="UP000789845"/>
    </source>
</evidence>
<dbReference type="RefSeq" id="WP_230498863.1">
    <property type="nucleotide sequence ID" value="NZ_CAKJTG010000038.1"/>
</dbReference>
<proteinExistence type="predicted"/>
<organism evidence="1 2">
    <name type="scientific">Pseudoneobacillus rhizosphaerae</name>
    <dbReference type="NCBI Taxonomy" id="2880968"/>
    <lineage>
        <taxon>Bacteria</taxon>
        <taxon>Bacillati</taxon>
        <taxon>Bacillota</taxon>
        <taxon>Bacilli</taxon>
        <taxon>Bacillales</taxon>
        <taxon>Bacillaceae</taxon>
        <taxon>Pseudoneobacillus</taxon>
    </lineage>
</organism>
<evidence type="ECO:0008006" key="3">
    <source>
        <dbReference type="Google" id="ProtNLM"/>
    </source>
</evidence>
<dbReference type="Pfam" id="PF14044">
    <property type="entry name" value="NETI"/>
    <property type="match status" value="1"/>
</dbReference>
<dbReference type="EMBL" id="CAKJTG010000038">
    <property type="protein sequence ID" value="CAG9610498.1"/>
    <property type="molecule type" value="Genomic_DNA"/>
</dbReference>
<keyword evidence="2" id="KW-1185">Reference proteome</keyword>
<gene>
    <name evidence="1" type="ORF">NEOCIP111885_04272</name>
</gene>